<dbReference type="PROSITE" id="PS50878">
    <property type="entry name" value="RT_POL"/>
    <property type="match status" value="1"/>
</dbReference>
<protein>
    <submittedName>
        <fullName evidence="3">Uncharacterized protein LOC108864008</fullName>
    </submittedName>
</protein>
<dbReference type="Pfam" id="PF00078">
    <property type="entry name" value="RVT_1"/>
    <property type="match status" value="1"/>
</dbReference>
<dbReference type="RefSeq" id="XP_028966813.1">
    <property type="nucleotide sequence ID" value="XM_029110980.1"/>
</dbReference>
<name>A0AAJ7WI40_9ACAR</name>
<dbReference type="KEGG" id="goe:108864008"/>
<feature type="domain" description="Reverse transcriptase" evidence="1">
    <location>
        <begin position="4"/>
        <end position="258"/>
    </location>
</feature>
<dbReference type="Proteomes" id="UP000694867">
    <property type="component" value="Unplaced"/>
</dbReference>
<dbReference type="GeneID" id="108864008"/>
<sequence length="656" mass="74808">MDQAPPLVDTVPSAWKRSFVTPVHKSKGARSDARNYRPISITVVPSKVLETILSKRIVDHCESNRLFDQRQFGFRRKKSTVLQLVDTISQWYTSFDNDRAHTDAIYIDFSAAFDVVNHRLLLLKLPYFGFSPVLCSWFKDFLTDRTFSVRVGDSRSSWSPAPSGVPQGSVVGPLLLLLFSTDLQREIVGGVSHRTYADDTKIFADVSSPLGRTALQNTLTNIEDWSVTWKLKISSAKSAVLHILHSQPAEYTMFGEITPVYVRAYRALILPVLLYGSEVWRPWFKRDLLLPESFQKRFIRRVALKCSVCCDSIDLSPISALLDEKDRKLAIKILHDPLFDDFLAIRDTLTRASKISVLRDAFRAHLTKDTDELRNLRVDSVVVLGGCTKFVQAPDVNWNKPFKQRIEEQYEDWLLHGEKSYTPKGNMRAPPMDVQLKCIVDSWSRLTPEIIAKFFMACGISNAIDGTEDHLIHVFKPDAACPNGLAELIECTRNLKVRDEFDSCLGREEEEEPILLTDDSLLQKTHESDISIYYRAGASEIQFLVPKYVERGQFCDLSQALDFYKDDLSRSMSVISADYELWKYLWSKVPAEKVTTSTAERDFSVLKLLKTDLRSTMKGERLSGLTALKINREMPLTVEEIVDYMAANPRKLEMVF</sequence>
<keyword evidence="2" id="KW-1185">Reference proteome</keyword>
<evidence type="ECO:0000259" key="1">
    <source>
        <dbReference type="PROSITE" id="PS50878"/>
    </source>
</evidence>
<evidence type="ECO:0000313" key="2">
    <source>
        <dbReference type="Proteomes" id="UP000694867"/>
    </source>
</evidence>
<dbReference type="InterPro" id="IPR000477">
    <property type="entry name" value="RT_dom"/>
</dbReference>
<gene>
    <name evidence="3" type="primary">LOC108864008</name>
</gene>
<organism evidence="2 3">
    <name type="scientific">Galendromus occidentalis</name>
    <name type="common">western predatory mite</name>
    <dbReference type="NCBI Taxonomy" id="34638"/>
    <lineage>
        <taxon>Eukaryota</taxon>
        <taxon>Metazoa</taxon>
        <taxon>Ecdysozoa</taxon>
        <taxon>Arthropoda</taxon>
        <taxon>Chelicerata</taxon>
        <taxon>Arachnida</taxon>
        <taxon>Acari</taxon>
        <taxon>Parasitiformes</taxon>
        <taxon>Mesostigmata</taxon>
        <taxon>Gamasina</taxon>
        <taxon>Phytoseioidea</taxon>
        <taxon>Phytoseiidae</taxon>
        <taxon>Typhlodrominae</taxon>
        <taxon>Galendromus</taxon>
    </lineage>
</organism>
<dbReference type="CDD" id="cd01650">
    <property type="entry name" value="RT_nLTR_like"/>
    <property type="match status" value="1"/>
</dbReference>
<accession>A0AAJ7WI40</accession>
<evidence type="ECO:0000313" key="3">
    <source>
        <dbReference type="RefSeq" id="XP_028966813.1"/>
    </source>
</evidence>
<dbReference type="PANTHER" id="PTHR33332">
    <property type="entry name" value="REVERSE TRANSCRIPTASE DOMAIN-CONTAINING PROTEIN"/>
    <property type="match status" value="1"/>
</dbReference>
<proteinExistence type="predicted"/>
<dbReference type="AlphaFoldDB" id="A0AAJ7WI40"/>
<reference evidence="3" key="1">
    <citation type="submission" date="2025-08" db="UniProtKB">
        <authorList>
            <consortium name="RefSeq"/>
        </authorList>
    </citation>
    <scope>IDENTIFICATION</scope>
</reference>